<dbReference type="PROSITE" id="PS50110">
    <property type="entry name" value="RESPONSE_REGULATORY"/>
    <property type="match status" value="1"/>
</dbReference>
<dbReference type="Proteomes" id="UP001612741">
    <property type="component" value="Unassembled WGS sequence"/>
</dbReference>
<dbReference type="InterPro" id="IPR011006">
    <property type="entry name" value="CheY-like_superfamily"/>
</dbReference>
<dbReference type="Pfam" id="PF00072">
    <property type="entry name" value="Response_reg"/>
    <property type="match status" value="1"/>
</dbReference>
<dbReference type="InterPro" id="IPR001789">
    <property type="entry name" value="Sig_transdc_resp-reg_receiver"/>
</dbReference>
<name>A0ABW7ZAS2_9ACTN</name>
<dbReference type="InterPro" id="IPR000792">
    <property type="entry name" value="Tscrpt_reg_LuxR_C"/>
</dbReference>
<keyword evidence="2" id="KW-0805">Transcription regulation</keyword>
<dbReference type="EMBL" id="JBITGY010000015">
    <property type="protein sequence ID" value="MFI6504528.1"/>
    <property type="molecule type" value="Genomic_DNA"/>
</dbReference>
<feature type="modified residue" description="4-aspartylphosphate" evidence="5">
    <location>
        <position position="57"/>
    </location>
</feature>
<dbReference type="InterPro" id="IPR058245">
    <property type="entry name" value="NreC/VraR/RcsB-like_REC"/>
</dbReference>
<evidence type="ECO:0000313" key="8">
    <source>
        <dbReference type="EMBL" id="MFI6504528.1"/>
    </source>
</evidence>
<evidence type="ECO:0000256" key="4">
    <source>
        <dbReference type="ARBA" id="ARBA00023163"/>
    </source>
</evidence>
<evidence type="ECO:0000256" key="5">
    <source>
        <dbReference type="PROSITE-ProRule" id="PRU00169"/>
    </source>
</evidence>
<dbReference type="PANTHER" id="PTHR43214">
    <property type="entry name" value="TWO-COMPONENT RESPONSE REGULATOR"/>
    <property type="match status" value="1"/>
</dbReference>
<dbReference type="Gene3D" id="3.40.50.2300">
    <property type="match status" value="1"/>
</dbReference>
<dbReference type="PANTHER" id="PTHR43214:SF24">
    <property type="entry name" value="TRANSCRIPTIONAL REGULATORY PROTEIN NARL-RELATED"/>
    <property type="match status" value="1"/>
</dbReference>
<comment type="caution">
    <text evidence="8">The sequence shown here is derived from an EMBL/GenBank/DDBJ whole genome shotgun (WGS) entry which is preliminary data.</text>
</comment>
<keyword evidence="4" id="KW-0804">Transcription</keyword>
<dbReference type="PRINTS" id="PR00038">
    <property type="entry name" value="HTHLUXR"/>
</dbReference>
<evidence type="ECO:0000256" key="2">
    <source>
        <dbReference type="ARBA" id="ARBA00023015"/>
    </source>
</evidence>
<accession>A0ABW7ZAS2</accession>
<dbReference type="CDD" id="cd17535">
    <property type="entry name" value="REC_NarL-like"/>
    <property type="match status" value="1"/>
</dbReference>
<dbReference type="InterPro" id="IPR039420">
    <property type="entry name" value="WalR-like"/>
</dbReference>
<feature type="domain" description="Response regulatory" evidence="7">
    <location>
        <begin position="6"/>
        <end position="121"/>
    </location>
</feature>
<dbReference type="PROSITE" id="PS50043">
    <property type="entry name" value="HTH_LUXR_2"/>
    <property type="match status" value="1"/>
</dbReference>
<organism evidence="8 9">
    <name type="scientific">Nonomuraea typhae</name>
    <dbReference type="NCBI Taxonomy" id="2603600"/>
    <lineage>
        <taxon>Bacteria</taxon>
        <taxon>Bacillati</taxon>
        <taxon>Actinomycetota</taxon>
        <taxon>Actinomycetes</taxon>
        <taxon>Streptosporangiales</taxon>
        <taxon>Streptosporangiaceae</taxon>
        <taxon>Nonomuraea</taxon>
    </lineage>
</organism>
<protein>
    <submittedName>
        <fullName evidence="8">Response regulator</fullName>
    </submittedName>
</protein>
<reference evidence="8 9" key="1">
    <citation type="submission" date="2024-10" db="EMBL/GenBank/DDBJ databases">
        <title>The Natural Products Discovery Center: Release of the First 8490 Sequenced Strains for Exploring Actinobacteria Biosynthetic Diversity.</title>
        <authorList>
            <person name="Kalkreuter E."/>
            <person name="Kautsar S.A."/>
            <person name="Yang D."/>
            <person name="Bader C.D."/>
            <person name="Teijaro C.N."/>
            <person name="Fluegel L."/>
            <person name="Davis C.M."/>
            <person name="Simpson J.R."/>
            <person name="Lauterbach L."/>
            <person name="Steele A.D."/>
            <person name="Gui C."/>
            <person name="Meng S."/>
            <person name="Li G."/>
            <person name="Viehrig K."/>
            <person name="Ye F."/>
            <person name="Su P."/>
            <person name="Kiefer A.F."/>
            <person name="Nichols A."/>
            <person name="Cepeda A.J."/>
            <person name="Yan W."/>
            <person name="Fan B."/>
            <person name="Jiang Y."/>
            <person name="Adhikari A."/>
            <person name="Zheng C.-J."/>
            <person name="Schuster L."/>
            <person name="Cowan T.M."/>
            <person name="Smanski M.J."/>
            <person name="Chevrette M.G."/>
            <person name="De Carvalho L.P.S."/>
            <person name="Shen B."/>
        </authorList>
    </citation>
    <scope>NUCLEOTIDE SEQUENCE [LARGE SCALE GENOMIC DNA]</scope>
    <source>
        <strain evidence="8 9">NPDC050545</strain>
    </source>
</reference>
<dbReference type="RefSeq" id="WP_397090294.1">
    <property type="nucleotide sequence ID" value="NZ_JBITGY010000015.1"/>
</dbReference>
<dbReference type="PROSITE" id="PS00622">
    <property type="entry name" value="HTH_LUXR_1"/>
    <property type="match status" value="1"/>
</dbReference>
<dbReference type="SMART" id="SM00421">
    <property type="entry name" value="HTH_LUXR"/>
    <property type="match status" value="1"/>
</dbReference>
<evidence type="ECO:0000256" key="3">
    <source>
        <dbReference type="ARBA" id="ARBA00023125"/>
    </source>
</evidence>
<sequence length="220" mass="23677">MATPIRVLLVDDQELVRTGVRLVLRRETGIEVVGEAGDGVEALEALAELAVDVVVMDVRMPRMDGIEATRRITANDGPRVLVLTTFDLDEYVFGAIKAGASGFLLKDTAPRPFADAIRTVHAGDSVLAPSTTRRLIAHFLPRVSGSGKGPAARAALLSKREQEILAEIATGQSNAEIAARMFLSEGTVRTHVSHILSKLDLRDRVQAVVFAFENGLTRLG</sequence>
<keyword evidence="9" id="KW-1185">Reference proteome</keyword>
<evidence type="ECO:0000256" key="1">
    <source>
        <dbReference type="ARBA" id="ARBA00022553"/>
    </source>
</evidence>
<evidence type="ECO:0000313" key="9">
    <source>
        <dbReference type="Proteomes" id="UP001612741"/>
    </source>
</evidence>
<gene>
    <name evidence="8" type="ORF">ACIBG2_44585</name>
</gene>
<dbReference type="InterPro" id="IPR016032">
    <property type="entry name" value="Sig_transdc_resp-reg_C-effctor"/>
</dbReference>
<dbReference type="SUPFAM" id="SSF46894">
    <property type="entry name" value="C-terminal effector domain of the bipartite response regulators"/>
    <property type="match status" value="1"/>
</dbReference>
<dbReference type="SUPFAM" id="SSF52172">
    <property type="entry name" value="CheY-like"/>
    <property type="match status" value="1"/>
</dbReference>
<dbReference type="SMART" id="SM00448">
    <property type="entry name" value="REC"/>
    <property type="match status" value="1"/>
</dbReference>
<evidence type="ECO:0000259" key="6">
    <source>
        <dbReference type="PROSITE" id="PS50043"/>
    </source>
</evidence>
<dbReference type="Pfam" id="PF00196">
    <property type="entry name" value="GerE"/>
    <property type="match status" value="1"/>
</dbReference>
<keyword evidence="1 5" id="KW-0597">Phosphoprotein</keyword>
<dbReference type="CDD" id="cd06170">
    <property type="entry name" value="LuxR_C_like"/>
    <property type="match status" value="1"/>
</dbReference>
<feature type="domain" description="HTH luxR-type" evidence="6">
    <location>
        <begin position="150"/>
        <end position="215"/>
    </location>
</feature>
<evidence type="ECO:0000259" key="7">
    <source>
        <dbReference type="PROSITE" id="PS50110"/>
    </source>
</evidence>
<keyword evidence="3" id="KW-0238">DNA-binding</keyword>
<proteinExistence type="predicted"/>